<dbReference type="VEuPathDB" id="FungiDB:BTJ68_05515"/>
<dbReference type="InterPro" id="IPR019128">
    <property type="entry name" value="Dcc1"/>
</dbReference>
<keyword evidence="2" id="KW-0235">DNA replication</keyword>
<dbReference type="GO" id="GO:0034088">
    <property type="term" value="P:maintenance of mitotic sister chromatid cohesion"/>
    <property type="evidence" value="ECO:0007669"/>
    <property type="project" value="TreeGrafter"/>
</dbReference>
<evidence type="ECO:0000256" key="1">
    <source>
        <dbReference type="ARBA" id="ARBA00007017"/>
    </source>
</evidence>
<name>A0A1Z5TD77_HORWE</name>
<sequence>MATQTHDGIPFSLLPEEKYEHCRLLELPPELLGILTADSPQALQFKSAEGPSGGAHDTQAAICTDNSTFSVRQVNTSNSLYLTQLKDVASHEEGAIPSTGVQVMAKNDFTLEVAPLPASPETVKMHMKTALPIYSSTGQIRSKDLLTKDQLFANVPFSHLECQSAYEALACFQLEDPRGCFIPSGQVKLQAWKSILEEAATHEIDLTAALSQPQLANLSSQMNDLPPQLMQAAIRAITDVKPESQEKLIEQQSCLKFIGLSQLETSTQERGTVLLSSFMSAWQGLLPEKWRNSPKLELLNGHYTLLNDGREITLAGSHTEKEQPSEPGKAAAAEGKSMLGAKRKWHEKFRASKKTA</sequence>
<comment type="caution">
    <text evidence="4">The sequence shown here is derived from an EMBL/GenBank/DDBJ whole genome shotgun (WGS) entry which is preliminary data.</text>
</comment>
<evidence type="ECO:0008006" key="6">
    <source>
        <dbReference type="Google" id="ProtNLM"/>
    </source>
</evidence>
<accession>A0A1Z5TD77</accession>
<keyword evidence="5" id="KW-1185">Reference proteome</keyword>
<gene>
    <name evidence="4" type="ORF">BTJ68_05515</name>
</gene>
<dbReference type="GO" id="GO:0031390">
    <property type="term" value="C:Ctf18 RFC-like complex"/>
    <property type="evidence" value="ECO:0007669"/>
    <property type="project" value="InterPro"/>
</dbReference>
<protein>
    <recommendedName>
        <fullName evidence="6">Sister chromatid cohesion protein DCC1</fullName>
    </recommendedName>
</protein>
<evidence type="ECO:0000313" key="5">
    <source>
        <dbReference type="Proteomes" id="UP000194280"/>
    </source>
</evidence>
<dbReference type="PANTHER" id="PTHR13395">
    <property type="entry name" value="SISTER CHROMATID COHESION PROTEIN DCC1-RELATED"/>
    <property type="match status" value="1"/>
</dbReference>
<dbReference type="InParanoid" id="A0A1Z5TD77"/>
<evidence type="ECO:0000256" key="3">
    <source>
        <dbReference type="SAM" id="MobiDB-lite"/>
    </source>
</evidence>
<feature type="compositionally biased region" description="Basic residues" evidence="3">
    <location>
        <begin position="341"/>
        <end position="356"/>
    </location>
</feature>
<dbReference type="GO" id="GO:0000785">
    <property type="term" value="C:chromatin"/>
    <property type="evidence" value="ECO:0007669"/>
    <property type="project" value="TreeGrafter"/>
</dbReference>
<feature type="region of interest" description="Disordered" evidence="3">
    <location>
        <begin position="315"/>
        <end position="356"/>
    </location>
</feature>
<proteinExistence type="inferred from homology"/>
<dbReference type="Proteomes" id="UP000194280">
    <property type="component" value="Unassembled WGS sequence"/>
</dbReference>
<organism evidence="4 5">
    <name type="scientific">Hortaea werneckii EXF-2000</name>
    <dbReference type="NCBI Taxonomy" id="1157616"/>
    <lineage>
        <taxon>Eukaryota</taxon>
        <taxon>Fungi</taxon>
        <taxon>Dikarya</taxon>
        <taxon>Ascomycota</taxon>
        <taxon>Pezizomycotina</taxon>
        <taxon>Dothideomycetes</taxon>
        <taxon>Dothideomycetidae</taxon>
        <taxon>Mycosphaerellales</taxon>
        <taxon>Teratosphaeriaceae</taxon>
        <taxon>Hortaea</taxon>
    </lineage>
</organism>
<comment type="similarity">
    <text evidence="1">Belongs to the DCC1 family.</text>
</comment>
<dbReference type="GO" id="GO:0006260">
    <property type="term" value="P:DNA replication"/>
    <property type="evidence" value="ECO:0007669"/>
    <property type="project" value="UniProtKB-KW"/>
</dbReference>
<dbReference type="OrthoDB" id="5199543at2759"/>
<evidence type="ECO:0000256" key="2">
    <source>
        <dbReference type="ARBA" id="ARBA00022705"/>
    </source>
</evidence>
<reference evidence="4 5" key="1">
    <citation type="submission" date="2017-01" db="EMBL/GenBank/DDBJ databases">
        <title>The recent genome duplication of the halophilic yeast Hortaea werneckii: insights from long-read sequencing.</title>
        <authorList>
            <person name="Sinha S."/>
            <person name="Flibotte S."/>
            <person name="Neira M."/>
            <person name="Lenassi M."/>
            <person name="Gostincar C."/>
            <person name="Stajich J.E."/>
            <person name="Nislow C.E."/>
        </authorList>
    </citation>
    <scope>NUCLEOTIDE SEQUENCE [LARGE SCALE GENOMIC DNA]</scope>
    <source>
        <strain evidence="4 5">EXF-2000</strain>
    </source>
</reference>
<dbReference type="EMBL" id="MUNK01000066">
    <property type="protein sequence ID" value="OTA33960.1"/>
    <property type="molecule type" value="Genomic_DNA"/>
</dbReference>
<evidence type="ECO:0000313" key="4">
    <source>
        <dbReference type="EMBL" id="OTA33960.1"/>
    </source>
</evidence>
<dbReference type="AlphaFoldDB" id="A0A1Z5TD77"/>
<dbReference type="PANTHER" id="PTHR13395:SF6">
    <property type="entry name" value="SISTER CHROMATID COHESION PROTEIN DCC1"/>
    <property type="match status" value="1"/>
</dbReference>
<dbReference type="Pfam" id="PF09724">
    <property type="entry name" value="Dcc1"/>
    <property type="match status" value="1"/>
</dbReference>
<dbReference type="STRING" id="1157616.A0A1Z5TD77"/>
<dbReference type="GO" id="GO:0000775">
    <property type="term" value="C:chromosome, centromeric region"/>
    <property type="evidence" value="ECO:0007669"/>
    <property type="project" value="TreeGrafter"/>
</dbReference>